<dbReference type="GO" id="GO:0003924">
    <property type="term" value="F:GTPase activity"/>
    <property type="evidence" value="ECO:0007669"/>
    <property type="project" value="InterPro"/>
</dbReference>
<evidence type="ECO:0000256" key="4">
    <source>
        <dbReference type="ARBA" id="ARBA00022842"/>
    </source>
</evidence>
<evidence type="ECO:0000256" key="5">
    <source>
        <dbReference type="ARBA" id="ARBA00023134"/>
    </source>
</evidence>
<dbReference type="PRINTS" id="PR00318">
    <property type="entry name" value="GPROTEINA"/>
</dbReference>
<evidence type="ECO:0000313" key="11">
    <source>
        <dbReference type="Proteomes" id="UP000593567"/>
    </source>
</evidence>
<dbReference type="CDD" id="cd00066">
    <property type="entry name" value="G-alpha"/>
    <property type="match status" value="1"/>
</dbReference>
<dbReference type="EMBL" id="VXIV02001638">
    <property type="protein sequence ID" value="KAF6031114.1"/>
    <property type="molecule type" value="Genomic_DNA"/>
</dbReference>
<feature type="binding site" evidence="8">
    <location>
        <begin position="243"/>
        <end position="247"/>
    </location>
    <ligand>
        <name>GTP</name>
        <dbReference type="ChEBI" id="CHEBI:37565"/>
    </ligand>
</feature>
<dbReference type="AlphaFoldDB" id="A0A7J7JZI2"/>
<gene>
    <name evidence="10" type="ORF">EB796_010590</name>
</gene>
<name>A0A7J7JZI2_BUGNE</name>
<keyword evidence="11" id="KW-1185">Reference proteome</keyword>
<dbReference type="Pfam" id="PF00503">
    <property type="entry name" value="G-alpha"/>
    <property type="match status" value="1"/>
</dbReference>
<keyword evidence="4 9" id="KW-0460">Magnesium</keyword>
<evidence type="ECO:0000256" key="3">
    <source>
        <dbReference type="ARBA" id="ARBA00022741"/>
    </source>
</evidence>
<dbReference type="PANTHER" id="PTHR10218">
    <property type="entry name" value="GTP-BINDING PROTEIN ALPHA SUBUNIT"/>
    <property type="match status" value="1"/>
</dbReference>
<feature type="binding site" evidence="8">
    <location>
        <begin position="69"/>
        <end position="74"/>
    </location>
    <ligand>
        <name>GTP</name>
        <dbReference type="ChEBI" id="CHEBI:37565"/>
    </ligand>
</feature>
<dbReference type="Gene3D" id="1.10.400.10">
    <property type="entry name" value="GI Alpha 1, domain 2-like"/>
    <property type="match status" value="1"/>
</dbReference>
<dbReference type="SMART" id="SM00275">
    <property type="entry name" value="G_alpha"/>
    <property type="match status" value="1"/>
</dbReference>
<feature type="binding site" evidence="9">
    <location>
        <position position="218"/>
    </location>
    <ligand>
        <name>Mg(2+)</name>
        <dbReference type="ChEBI" id="CHEBI:18420"/>
    </ligand>
</feature>
<dbReference type="InterPro" id="IPR011025">
    <property type="entry name" value="GproteinA_insert"/>
</dbReference>
<feature type="binding site" evidence="8">
    <location>
        <begin position="312"/>
        <end position="315"/>
    </location>
    <ligand>
        <name>GTP</name>
        <dbReference type="ChEBI" id="CHEBI:37565"/>
    </ligand>
</feature>
<keyword evidence="2 9" id="KW-0479">Metal-binding</keyword>
<evidence type="ECO:0000256" key="9">
    <source>
        <dbReference type="PIRSR" id="PIRSR601019-2"/>
    </source>
</evidence>
<evidence type="ECO:0000256" key="6">
    <source>
        <dbReference type="ARBA" id="ARBA00023224"/>
    </source>
</evidence>
<sequence>MPTVSTSTMLKQCRRLKAKLGLAGKETNTSEAAVARAAKIRSAKIDRKIRSDWKNEQKYIKLLLLGPGEAGKSTLIKQMQLIHGEALDLQEKCARIPYIRQNIFDSMVAILVAMVEFDIPLSSPAAKERAQRVLNNSQVCNPSLTSKDILNSRFLSSPEFFDDITNLWQDDGVKMAYSRSNEYQLLDCAAYFFERVEIIRQEEYIPTEQDVLRCRVMTTSITETRFSASHENRGQPVHFKVLDVGGQRGERRKWITLFDKVTAVLFVQDISSFDQTLREDSQTNRLLESLKVFYQVITTKYLRSVSILTFMNKIDILKEKIERGANFSAALQKIKDEAHENSTNPSHSEYDRQIYQRLHEILAENPYDSFEITDQDRKNFCEAFPAPDSDHNDNQSSLGRKLSKLTKKISNTSLYSEMNDEVIKAATYMKYLLKQIIDKVEKKHHGTLHYCDSEFRCYEFHYTCAVDKSNIKKVIDGCKNIIVKDYLMRIGLPVS</sequence>
<dbReference type="PROSITE" id="PS51882">
    <property type="entry name" value="G_ALPHA"/>
    <property type="match status" value="1"/>
</dbReference>
<evidence type="ECO:0000256" key="2">
    <source>
        <dbReference type="ARBA" id="ARBA00022723"/>
    </source>
</evidence>
<proteinExistence type="predicted"/>
<reference evidence="10" key="1">
    <citation type="submission" date="2020-06" db="EMBL/GenBank/DDBJ databases">
        <title>Draft genome of Bugula neritina, a colonial animal packing powerful symbionts and potential medicines.</title>
        <authorList>
            <person name="Rayko M."/>
        </authorList>
    </citation>
    <scope>NUCLEOTIDE SEQUENCE [LARGE SCALE GENOMIC DNA]</scope>
    <source>
        <strain evidence="10">Kwan_BN1</strain>
    </source>
</reference>
<dbReference type="SUPFAM" id="SSF47895">
    <property type="entry name" value="Transducin (alpha subunit), insertion domain"/>
    <property type="match status" value="1"/>
</dbReference>
<dbReference type="FunFam" id="3.40.50.300:FF:000720">
    <property type="entry name" value="Guanine nucleotide-binding protein G(k) subunit alpha"/>
    <property type="match status" value="1"/>
</dbReference>
<protein>
    <recommendedName>
        <fullName evidence="7">Adenylate cyclase-stimulating G alpha protein</fullName>
    </recommendedName>
</protein>
<evidence type="ECO:0000256" key="8">
    <source>
        <dbReference type="PIRSR" id="PIRSR601019-1"/>
    </source>
</evidence>
<evidence type="ECO:0000313" key="10">
    <source>
        <dbReference type="EMBL" id="KAF6031114.1"/>
    </source>
</evidence>
<dbReference type="Gene3D" id="3.40.50.300">
    <property type="entry name" value="P-loop containing nucleotide triphosphate hydrolases"/>
    <property type="match status" value="1"/>
</dbReference>
<dbReference type="FunFam" id="1.10.400.10:FF:000002">
    <property type="entry name" value="guanine nucleotide-binding protein G(Q) subunit alpha"/>
    <property type="match status" value="1"/>
</dbReference>
<feature type="binding site" evidence="9">
    <location>
        <position position="73"/>
    </location>
    <ligand>
        <name>Mg(2+)</name>
        <dbReference type="ChEBI" id="CHEBI:18420"/>
    </ligand>
</feature>
<comment type="subunit">
    <text evidence="1">G proteins are composed of 3 units; alpha, beta and gamma. The alpha chain contains the guanine nucleotide binding site.</text>
</comment>
<dbReference type="GO" id="GO:0005737">
    <property type="term" value="C:cytoplasm"/>
    <property type="evidence" value="ECO:0007669"/>
    <property type="project" value="TreeGrafter"/>
</dbReference>
<accession>A0A7J7JZI2</accession>
<dbReference type="InterPro" id="IPR001019">
    <property type="entry name" value="Gprotein_alpha_su"/>
</dbReference>
<dbReference type="GO" id="GO:0046872">
    <property type="term" value="F:metal ion binding"/>
    <property type="evidence" value="ECO:0007669"/>
    <property type="project" value="UniProtKB-KW"/>
</dbReference>
<keyword evidence="6" id="KW-0807">Transducer</keyword>
<dbReference type="GO" id="GO:0007191">
    <property type="term" value="P:adenylate cyclase-activating dopamine receptor signaling pathway"/>
    <property type="evidence" value="ECO:0007669"/>
    <property type="project" value="TreeGrafter"/>
</dbReference>
<dbReference type="OrthoDB" id="5817230at2759"/>
<keyword evidence="3 8" id="KW-0547">Nucleotide-binding</keyword>
<dbReference type="GO" id="GO:0001664">
    <property type="term" value="F:G protein-coupled receptor binding"/>
    <property type="evidence" value="ECO:0007669"/>
    <property type="project" value="TreeGrafter"/>
</dbReference>
<dbReference type="Proteomes" id="UP000593567">
    <property type="component" value="Unassembled WGS sequence"/>
</dbReference>
<dbReference type="GO" id="GO:0031683">
    <property type="term" value="F:G-protein beta/gamma-subunit complex binding"/>
    <property type="evidence" value="ECO:0007669"/>
    <property type="project" value="InterPro"/>
</dbReference>
<evidence type="ECO:0000256" key="7">
    <source>
        <dbReference type="ARBA" id="ARBA00042247"/>
    </source>
</evidence>
<organism evidence="10 11">
    <name type="scientific">Bugula neritina</name>
    <name type="common">Brown bryozoan</name>
    <name type="synonym">Sertularia neritina</name>
    <dbReference type="NCBI Taxonomy" id="10212"/>
    <lineage>
        <taxon>Eukaryota</taxon>
        <taxon>Metazoa</taxon>
        <taxon>Spiralia</taxon>
        <taxon>Lophotrochozoa</taxon>
        <taxon>Bryozoa</taxon>
        <taxon>Gymnolaemata</taxon>
        <taxon>Cheilostomatida</taxon>
        <taxon>Flustrina</taxon>
        <taxon>Buguloidea</taxon>
        <taxon>Bugulidae</taxon>
        <taxon>Bugula</taxon>
    </lineage>
</organism>
<comment type="caution">
    <text evidence="10">The sequence shown here is derived from an EMBL/GenBank/DDBJ whole genome shotgun (WGS) entry which is preliminary data.</text>
</comment>
<dbReference type="GO" id="GO:0005834">
    <property type="term" value="C:heterotrimeric G-protein complex"/>
    <property type="evidence" value="ECO:0007669"/>
    <property type="project" value="TreeGrafter"/>
</dbReference>
<dbReference type="SUPFAM" id="SSF52540">
    <property type="entry name" value="P-loop containing nucleoside triphosphate hydrolases"/>
    <property type="match status" value="1"/>
</dbReference>
<evidence type="ECO:0000256" key="1">
    <source>
        <dbReference type="ARBA" id="ARBA00011356"/>
    </source>
</evidence>
<dbReference type="GO" id="GO:0005525">
    <property type="term" value="F:GTP binding"/>
    <property type="evidence" value="ECO:0007669"/>
    <property type="project" value="UniProtKB-KW"/>
</dbReference>
<dbReference type="InterPro" id="IPR027417">
    <property type="entry name" value="P-loop_NTPase"/>
</dbReference>
<keyword evidence="5 8" id="KW-0342">GTP-binding</keyword>
<feature type="binding site" evidence="8">
    <location>
        <begin position="212"/>
        <end position="218"/>
    </location>
    <ligand>
        <name>GTP</name>
        <dbReference type="ChEBI" id="CHEBI:37565"/>
    </ligand>
</feature>
<dbReference type="PANTHER" id="PTHR10218:SF212">
    <property type="entry name" value="G PROTEIN ALPHA S SUBUNIT"/>
    <property type="match status" value="1"/>
</dbReference>